<dbReference type="Pfam" id="PF04226">
    <property type="entry name" value="Transgly_assoc"/>
    <property type="match status" value="1"/>
</dbReference>
<dbReference type="Proteomes" id="UP001315967">
    <property type="component" value="Chromosome"/>
</dbReference>
<comment type="similarity">
    <text evidence="2">Belongs to the UPF0410 family.</text>
</comment>
<dbReference type="PANTHER" id="PTHR33884:SF3">
    <property type="entry name" value="UPF0410 PROTEIN YMGE"/>
    <property type="match status" value="1"/>
</dbReference>
<comment type="subcellular location">
    <subcellularLocation>
        <location evidence="1">Cell membrane</location>
        <topology evidence="1">Multi-pass membrane protein</topology>
    </subcellularLocation>
</comment>
<evidence type="ECO:0000313" key="9">
    <source>
        <dbReference type="Proteomes" id="UP001315967"/>
    </source>
</evidence>
<feature type="transmembrane region" description="Helical" evidence="7">
    <location>
        <begin position="6"/>
        <end position="22"/>
    </location>
</feature>
<keyword evidence="5 7" id="KW-1133">Transmembrane helix</keyword>
<evidence type="ECO:0000313" key="8">
    <source>
        <dbReference type="EMBL" id="UUX33839.1"/>
    </source>
</evidence>
<keyword evidence="4 7" id="KW-0812">Transmembrane</keyword>
<name>A0ABY5P5L5_9LACT</name>
<protein>
    <submittedName>
        <fullName evidence="8">GlsB/YeaQ/YmgE family stress response membrane protein</fullName>
    </submittedName>
</protein>
<evidence type="ECO:0000256" key="1">
    <source>
        <dbReference type="ARBA" id="ARBA00004651"/>
    </source>
</evidence>
<sequence>MGWLWSLIVGGVIGWLAGLIMGRDVPGGVIGNIIAGLIGSWIGGMLFPDFGPIVGGFAIIPALIGAIILIAVVSFVLRRSR</sequence>
<feature type="transmembrane region" description="Helical" evidence="7">
    <location>
        <begin position="53"/>
        <end position="77"/>
    </location>
</feature>
<accession>A0ABY5P5L5</accession>
<reference evidence="8 9" key="1">
    <citation type="submission" date="2022-08" db="EMBL/GenBank/DDBJ databases">
        <title>Aerococcaceae sp. nov isolated from spoiled eye mask.</title>
        <authorList>
            <person name="Zhou G."/>
            <person name="Xie X.-B."/>
            <person name="Shi Q.-S."/>
            <person name="Wang Y.-S."/>
            <person name="Wen X."/>
            <person name="Peng H."/>
            <person name="Yang X.-J."/>
            <person name="Tao H.-B."/>
            <person name="Huang X.-M."/>
        </authorList>
    </citation>
    <scope>NUCLEOTIDE SEQUENCE [LARGE SCALE GENOMIC DNA]</scope>
    <source>
        <strain evidence="9">DM20194951</strain>
    </source>
</reference>
<gene>
    <name evidence="8" type="ORF">NRE15_13275</name>
</gene>
<evidence type="ECO:0000256" key="2">
    <source>
        <dbReference type="ARBA" id="ARBA00011006"/>
    </source>
</evidence>
<dbReference type="InterPro" id="IPR007341">
    <property type="entry name" value="Transgly_assoc"/>
</dbReference>
<keyword evidence="3" id="KW-1003">Cell membrane</keyword>
<evidence type="ECO:0000256" key="4">
    <source>
        <dbReference type="ARBA" id="ARBA00022692"/>
    </source>
</evidence>
<evidence type="ECO:0000256" key="3">
    <source>
        <dbReference type="ARBA" id="ARBA00022475"/>
    </source>
</evidence>
<evidence type="ECO:0000256" key="5">
    <source>
        <dbReference type="ARBA" id="ARBA00022989"/>
    </source>
</evidence>
<dbReference type="EMBL" id="CP102453">
    <property type="protein sequence ID" value="UUX33839.1"/>
    <property type="molecule type" value="Genomic_DNA"/>
</dbReference>
<organism evidence="8 9">
    <name type="scientific">Fundicoccus culcitae</name>
    <dbReference type="NCBI Taxonomy" id="2969821"/>
    <lineage>
        <taxon>Bacteria</taxon>
        <taxon>Bacillati</taxon>
        <taxon>Bacillota</taxon>
        <taxon>Bacilli</taxon>
        <taxon>Lactobacillales</taxon>
        <taxon>Aerococcaceae</taxon>
        <taxon>Fundicoccus</taxon>
    </lineage>
</organism>
<keyword evidence="6 7" id="KW-0472">Membrane</keyword>
<feature type="transmembrane region" description="Helical" evidence="7">
    <location>
        <begin position="29"/>
        <end position="47"/>
    </location>
</feature>
<keyword evidence="9" id="KW-1185">Reference proteome</keyword>
<dbReference type="PANTHER" id="PTHR33884">
    <property type="entry name" value="UPF0410 PROTEIN YMGE"/>
    <property type="match status" value="1"/>
</dbReference>
<evidence type="ECO:0000256" key="7">
    <source>
        <dbReference type="SAM" id="Phobius"/>
    </source>
</evidence>
<dbReference type="RefSeq" id="WP_313793342.1">
    <property type="nucleotide sequence ID" value="NZ_CP102453.1"/>
</dbReference>
<evidence type="ECO:0000256" key="6">
    <source>
        <dbReference type="ARBA" id="ARBA00023136"/>
    </source>
</evidence>
<proteinExistence type="inferred from homology"/>